<feature type="coiled-coil region" evidence="2">
    <location>
        <begin position="259"/>
        <end position="286"/>
    </location>
</feature>
<name>A0A0S4J8P8_BODSA</name>
<dbReference type="GO" id="GO:0007018">
    <property type="term" value="P:microtubule-based movement"/>
    <property type="evidence" value="ECO:0007669"/>
    <property type="project" value="InterPro"/>
</dbReference>
<evidence type="ECO:0000313" key="4">
    <source>
        <dbReference type="EMBL" id="CUG83091.1"/>
    </source>
</evidence>
<dbReference type="InterPro" id="IPR001752">
    <property type="entry name" value="Kinesin_motor_dom"/>
</dbReference>
<keyword evidence="5" id="KW-1185">Reference proteome</keyword>
<dbReference type="Proteomes" id="UP000051952">
    <property type="component" value="Unassembled WGS sequence"/>
</dbReference>
<dbReference type="InterPro" id="IPR036961">
    <property type="entry name" value="Kinesin_motor_dom_sf"/>
</dbReference>
<comment type="caution">
    <text evidence="1">Lacks conserved residue(s) required for the propagation of feature annotation.</text>
</comment>
<dbReference type="GO" id="GO:0005874">
    <property type="term" value="C:microtubule"/>
    <property type="evidence" value="ECO:0007669"/>
    <property type="project" value="TreeGrafter"/>
</dbReference>
<reference evidence="5" key="1">
    <citation type="submission" date="2015-09" db="EMBL/GenBank/DDBJ databases">
        <authorList>
            <consortium name="Pathogen Informatics"/>
        </authorList>
    </citation>
    <scope>NUCLEOTIDE SEQUENCE [LARGE SCALE GENOMIC DNA]</scope>
    <source>
        <strain evidence="5">Lake Konstanz</strain>
    </source>
</reference>
<dbReference type="Pfam" id="PF00225">
    <property type="entry name" value="Kinesin"/>
    <property type="match status" value="1"/>
</dbReference>
<dbReference type="EMBL" id="CYKH01001090">
    <property type="protein sequence ID" value="CUG83091.1"/>
    <property type="molecule type" value="Genomic_DNA"/>
</dbReference>
<evidence type="ECO:0000256" key="1">
    <source>
        <dbReference type="PROSITE-ProRule" id="PRU00283"/>
    </source>
</evidence>
<dbReference type="GO" id="GO:0016887">
    <property type="term" value="F:ATP hydrolysis activity"/>
    <property type="evidence" value="ECO:0007669"/>
    <property type="project" value="TreeGrafter"/>
</dbReference>
<dbReference type="InterPro" id="IPR027417">
    <property type="entry name" value="P-loop_NTPase"/>
</dbReference>
<dbReference type="GO" id="GO:0008017">
    <property type="term" value="F:microtubule binding"/>
    <property type="evidence" value="ECO:0007669"/>
    <property type="project" value="InterPro"/>
</dbReference>
<dbReference type="Gene3D" id="3.40.850.10">
    <property type="entry name" value="Kinesin motor domain"/>
    <property type="match status" value="1"/>
</dbReference>
<dbReference type="SUPFAM" id="SSF52540">
    <property type="entry name" value="P-loop containing nucleoside triphosphate hydrolases"/>
    <property type="match status" value="1"/>
</dbReference>
<dbReference type="VEuPathDB" id="TriTrypDB:BSAL_87425"/>
<dbReference type="AlphaFoldDB" id="A0A0S4J8P8"/>
<gene>
    <name evidence="4" type="ORF">BSAL_87425</name>
</gene>
<proteinExistence type="inferred from homology"/>
<dbReference type="SMART" id="SM00129">
    <property type="entry name" value="KISc"/>
    <property type="match status" value="1"/>
</dbReference>
<sequence>HYRMPVWPSPFCMCDLPLRRLPQGPLITMLAERAMKSIRDILDVRDVRFHLSCVEAYDKDIIDLMRGANAADRKLASGRTWTAVSNVTDLHEHVGKANRRRKTSATDHNATSSRSHMIVILRCEFVDTTDTPRLADLNLVDLAGSEKVSTQTAAAGDRLRETKAINTSLSSLASLFRDMVEQGAAFVVSNKHTQGNPLIKVLKESLTGRSHLSLILCVVPSMEHQKYASSTLEFGALCLKLKLAGEALQLQHSSSSCTCVELKATVERLKEELHNAHRDLDDFQMILDGGDAANGTIGGCHVQLKAAQPALRYQVPIDQLIRLLPAHDASLIHYQQIRDALRVGDEKYDMLLSFVNQAEDDDIMLEAILTIMHIMSSDQLKQSKHISTIVDAIARIAAPPRMQQ</sequence>
<dbReference type="GO" id="GO:0005871">
    <property type="term" value="C:kinesin complex"/>
    <property type="evidence" value="ECO:0007669"/>
    <property type="project" value="TreeGrafter"/>
</dbReference>
<organism evidence="4 5">
    <name type="scientific">Bodo saltans</name>
    <name type="common">Flagellated protozoan</name>
    <dbReference type="NCBI Taxonomy" id="75058"/>
    <lineage>
        <taxon>Eukaryota</taxon>
        <taxon>Discoba</taxon>
        <taxon>Euglenozoa</taxon>
        <taxon>Kinetoplastea</taxon>
        <taxon>Metakinetoplastina</taxon>
        <taxon>Eubodonida</taxon>
        <taxon>Bodonidae</taxon>
        <taxon>Bodo</taxon>
    </lineage>
</organism>
<dbReference type="PROSITE" id="PS50067">
    <property type="entry name" value="KINESIN_MOTOR_2"/>
    <property type="match status" value="1"/>
</dbReference>
<feature type="non-terminal residue" evidence="4">
    <location>
        <position position="1"/>
    </location>
</feature>
<keyword evidence="2" id="KW-0175">Coiled coil</keyword>
<evidence type="ECO:0000313" key="5">
    <source>
        <dbReference type="Proteomes" id="UP000051952"/>
    </source>
</evidence>
<dbReference type="GO" id="GO:0005524">
    <property type="term" value="F:ATP binding"/>
    <property type="evidence" value="ECO:0007669"/>
    <property type="project" value="InterPro"/>
</dbReference>
<dbReference type="PRINTS" id="PR00380">
    <property type="entry name" value="KINESINHEAVY"/>
</dbReference>
<dbReference type="InterPro" id="IPR027640">
    <property type="entry name" value="Kinesin-like_fam"/>
</dbReference>
<feature type="domain" description="Kinesin motor" evidence="3">
    <location>
        <begin position="1"/>
        <end position="241"/>
    </location>
</feature>
<dbReference type="OrthoDB" id="3176171at2759"/>
<evidence type="ECO:0000259" key="3">
    <source>
        <dbReference type="PROSITE" id="PS50067"/>
    </source>
</evidence>
<evidence type="ECO:0000256" key="2">
    <source>
        <dbReference type="SAM" id="Coils"/>
    </source>
</evidence>
<protein>
    <submittedName>
        <fullName evidence="4">Kinesin-like protein, putative</fullName>
    </submittedName>
</protein>
<comment type="similarity">
    <text evidence="1">Belongs to the TRAFAC class myosin-kinesin ATPase superfamily. Kinesin family.</text>
</comment>
<dbReference type="PANTHER" id="PTHR24115">
    <property type="entry name" value="KINESIN-RELATED"/>
    <property type="match status" value="1"/>
</dbReference>
<dbReference type="GO" id="GO:0003777">
    <property type="term" value="F:microtubule motor activity"/>
    <property type="evidence" value="ECO:0007669"/>
    <property type="project" value="InterPro"/>
</dbReference>
<accession>A0A0S4J8P8</accession>